<evidence type="ECO:0000313" key="4">
    <source>
        <dbReference type="Proteomes" id="UP000268162"/>
    </source>
</evidence>
<protein>
    <submittedName>
        <fullName evidence="3">Uncharacterized protein</fullName>
    </submittedName>
</protein>
<gene>
    <name evidence="3" type="ORF">BJ085DRAFT_37446</name>
</gene>
<feature type="compositionally biased region" description="Polar residues" evidence="1">
    <location>
        <begin position="315"/>
        <end position="327"/>
    </location>
</feature>
<accession>A0A4Q0A2A2</accession>
<feature type="compositionally biased region" description="Gly residues" evidence="1">
    <location>
        <begin position="330"/>
        <end position="339"/>
    </location>
</feature>
<feature type="signal peptide" evidence="2">
    <location>
        <begin position="1"/>
        <end position="23"/>
    </location>
</feature>
<feature type="chain" id="PRO_5020363966" evidence="2">
    <location>
        <begin position="24"/>
        <end position="339"/>
    </location>
</feature>
<keyword evidence="2" id="KW-0732">Signal</keyword>
<keyword evidence="4" id="KW-1185">Reference proteome</keyword>
<dbReference type="AlphaFoldDB" id="A0A4Q0A2A2"/>
<proteinExistence type="predicted"/>
<evidence type="ECO:0000313" key="3">
    <source>
        <dbReference type="EMBL" id="RKP40235.1"/>
    </source>
</evidence>
<dbReference type="EMBL" id="ML002218">
    <property type="protein sequence ID" value="RKP40235.1"/>
    <property type="molecule type" value="Genomic_DNA"/>
</dbReference>
<name>A0A4Q0A2A2_9FUNG</name>
<evidence type="ECO:0000256" key="2">
    <source>
        <dbReference type="SAM" id="SignalP"/>
    </source>
</evidence>
<sequence>MKANYVALMAMAMASTYTVPASGSPTLQDYYGPIPAGSDSPLTAEDTSRSTGVFSSAKNTAKNIASSIIGKGKESVPQANLPEYCEILFNPDNEGITAKLSAVVQKPHEMLGSGKFKDGTLRETVSTLKEVLEDAMEDDSHKMLTKDPVVSSDTIVTFALVPTENSAYPIRMESNEQISMIKAFGDGFKGNEIRYLSLDRNNPNNTPILDVINTCYLNAPGSSKAALQQDTYNMDPYYSTAGLGDQLQSDNFGLGSNQAGLQQNTYGSDSSYAATDLHDESQFGYPRSGSDYYSLEPQVETTGTYSGRSSDESFENTSFAPEDSQQPGYYGSGNTGNRY</sequence>
<dbReference type="Proteomes" id="UP000268162">
    <property type="component" value="Unassembled WGS sequence"/>
</dbReference>
<evidence type="ECO:0000256" key="1">
    <source>
        <dbReference type="SAM" id="MobiDB-lite"/>
    </source>
</evidence>
<feature type="region of interest" description="Disordered" evidence="1">
    <location>
        <begin position="300"/>
        <end position="339"/>
    </location>
</feature>
<organism evidence="3 4">
    <name type="scientific">Dimargaris cristalligena</name>
    <dbReference type="NCBI Taxonomy" id="215637"/>
    <lineage>
        <taxon>Eukaryota</taxon>
        <taxon>Fungi</taxon>
        <taxon>Fungi incertae sedis</taxon>
        <taxon>Zoopagomycota</taxon>
        <taxon>Kickxellomycotina</taxon>
        <taxon>Dimargaritomycetes</taxon>
        <taxon>Dimargaritales</taxon>
        <taxon>Dimargaritaceae</taxon>
        <taxon>Dimargaris</taxon>
    </lineage>
</organism>
<reference evidence="4" key="1">
    <citation type="journal article" date="2018" name="Nat. Microbiol.">
        <title>Leveraging single-cell genomics to expand the fungal tree of life.</title>
        <authorList>
            <person name="Ahrendt S.R."/>
            <person name="Quandt C.A."/>
            <person name="Ciobanu D."/>
            <person name="Clum A."/>
            <person name="Salamov A."/>
            <person name="Andreopoulos B."/>
            <person name="Cheng J.F."/>
            <person name="Woyke T."/>
            <person name="Pelin A."/>
            <person name="Henrissat B."/>
            <person name="Reynolds N.K."/>
            <person name="Benny G.L."/>
            <person name="Smith M.E."/>
            <person name="James T.Y."/>
            <person name="Grigoriev I.V."/>
        </authorList>
    </citation>
    <scope>NUCLEOTIDE SEQUENCE [LARGE SCALE GENOMIC DNA]</scope>
    <source>
        <strain evidence="4">RSA 468</strain>
    </source>
</reference>